<evidence type="ECO:0000256" key="5">
    <source>
        <dbReference type="ARBA" id="ARBA00022821"/>
    </source>
</evidence>
<dbReference type="InterPro" id="IPR027417">
    <property type="entry name" value="P-loop_NTPase"/>
</dbReference>
<dbReference type="InterPro" id="IPR042197">
    <property type="entry name" value="Apaf_helical"/>
</dbReference>
<dbReference type="InterPro" id="IPR035897">
    <property type="entry name" value="Toll_tir_struct_dom_sf"/>
</dbReference>
<dbReference type="InterPro" id="IPR032675">
    <property type="entry name" value="LRR_dom_sf"/>
</dbReference>
<keyword evidence="6" id="KW-0520">NAD</keyword>
<dbReference type="Pfam" id="PF07725">
    <property type="entry name" value="LRR_3"/>
    <property type="match status" value="1"/>
</dbReference>
<dbReference type="InterPro" id="IPR058192">
    <property type="entry name" value="WHD_ROQ1-like"/>
</dbReference>
<name>A0ABM3ZTL2_ZIZJJ</name>
<dbReference type="InterPro" id="IPR058546">
    <property type="entry name" value="RPS4B/Roq1-like_LRR"/>
</dbReference>
<evidence type="ECO:0000256" key="1">
    <source>
        <dbReference type="ARBA" id="ARBA00011982"/>
    </source>
</evidence>
<proteinExistence type="predicted"/>
<feature type="domain" description="TIR" evidence="8">
    <location>
        <begin position="1"/>
        <end position="85"/>
    </location>
</feature>
<dbReference type="InterPro" id="IPR002182">
    <property type="entry name" value="NB-ARC"/>
</dbReference>
<evidence type="ECO:0000256" key="7">
    <source>
        <dbReference type="ARBA" id="ARBA00047304"/>
    </source>
</evidence>
<dbReference type="Pfam" id="PF20160">
    <property type="entry name" value="C-JID"/>
    <property type="match status" value="1"/>
</dbReference>
<protein>
    <recommendedName>
        <fullName evidence="1">ADP-ribosyl cyclase/cyclic ADP-ribose hydrolase</fullName>
        <ecNumber evidence="1">3.2.2.6</ecNumber>
    </recommendedName>
</protein>
<keyword evidence="5" id="KW-0611">Plant defense</keyword>
<dbReference type="Pfam" id="PF23282">
    <property type="entry name" value="WHD_ROQ1"/>
    <property type="match status" value="1"/>
</dbReference>
<dbReference type="Pfam" id="PF01582">
    <property type="entry name" value="TIR"/>
    <property type="match status" value="1"/>
</dbReference>
<dbReference type="Gene3D" id="3.80.10.10">
    <property type="entry name" value="Ribonuclease Inhibitor"/>
    <property type="match status" value="3"/>
</dbReference>
<dbReference type="Pfam" id="PF00931">
    <property type="entry name" value="NB-ARC"/>
    <property type="match status" value="1"/>
</dbReference>
<gene>
    <name evidence="10" type="primary">LOC112490673</name>
</gene>
<accession>A0ABM3ZTL2</accession>
<keyword evidence="9" id="KW-1185">Reference proteome</keyword>
<dbReference type="EC" id="3.2.2.6" evidence="1"/>
<dbReference type="GeneID" id="112490673"/>
<dbReference type="RefSeq" id="XP_060667814.1">
    <property type="nucleotide sequence ID" value="XM_060811831.1"/>
</dbReference>
<dbReference type="PROSITE" id="PS50104">
    <property type="entry name" value="TIR"/>
    <property type="match status" value="1"/>
</dbReference>
<dbReference type="Gene3D" id="3.40.50.300">
    <property type="entry name" value="P-loop containing nucleotide triphosphate hydrolases"/>
    <property type="match status" value="1"/>
</dbReference>
<dbReference type="InterPro" id="IPR044974">
    <property type="entry name" value="Disease_R_plants"/>
</dbReference>
<evidence type="ECO:0000313" key="9">
    <source>
        <dbReference type="Proteomes" id="UP001652623"/>
    </source>
</evidence>
<keyword evidence="4" id="KW-0378">Hydrolase</keyword>
<organism evidence="9 10">
    <name type="scientific">Ziziphus jujuba</name>
    <name type="common">Chinese jujube</name>
    <name type="synonym">Ziziphus sativa</name>
    <dbReference type="NCBI Taxonomy" id="326968"/>
    <lineage>
        <taxon>Eukaryota</taxon>
        <taxon>Viridiplantae</taxon>
        <taxon>Streptophyta</taxon>
        <taxon>Embryophyta</taxon>
        <taxon>Tracheophyta</taxon>
        <taxon>Spermatophyta</taxon>
        <taxon>Magnoliopsida</taxon>
        <taxon>eudicotyledons</taxon>
        <taxon>Gunneridae</taxon>
        <taxon>Pentapetalae</taxon>
        <taxon>rosids</taxon>
        <taxon>fabids</taxon>
        <taxon>Rosales</taxon>
        <taxon>Rhamnaceae</taxon>
        <taxon>Paliureae</taxon>
        <taxon>Ziziphus</taxon>
    </lineage>
</organism>
<dbReference type="PRINTS" id="PR00364">
    <property type="entry name" value="DISEASERSIST"/>
</dbReference>
<keyword evidence="2" id="KW-0433">Leucine-rich repeat</keyword>
<dbReference type="Gene3D" id="1.10.8.430">
    <property type="entry name" value="Helical domain of apoptotic protease-activating factors"/>
    <property type="match status" value="1"/>
</dbReference>
<dbReference type="Proteomes" id="UP001652623">
    <property type="component" value="Chromosome 10"/>
</dbReference>
<evidence type="ECO:0000259" key="8">
    <source>
        <dbReference type="PROSITE" id="PS50104"/>
    </source>
</evidence>
<evidence type="ECO:0000256" key="4">
    <source>
        <dbReference type="ARBA" id="ARBA00022801"/>
    </source>
</evidence>
<dbReference type="InterPro" id="IPR000157">
    <property type="entry name" value="TIR_dom"/>
</dbReference>
<dbReference type="SUPFAM" id="SSF52200">
    <property type="entry name" value="Toll/Interleukin receptor TIR domain"/>
    <property type="match status" value="1"/>
</dbReference>
<dbReference type="Gene3D" id="3.40.50.10140">
    <property type="entry name" value="Toll/interleukin-1 receptor homology (TIR) domain"/>
    <property type="match status" value="1"/>
</dbReference>
<evidence type="ECO:0000313" key="10">
    <source>
        <dbReference type="RefSeq" id="XP_060667814.1"/>
    </source>
</evidence>
<dbReference type="SUPFAM" id="SSF52058">
    <property type="entry name" value="L domain-like"/>
    <property type="match status" value="2"/>
</dbReference>
<evidence type="ECO:0000256" key="6">
    <source>
        <dbReference type="ARBA" id="ARBA00023027"/>
    </source>
</evidence>
<dbReference type="PANTHER" id="PTHR11017">
    <property type="entry name" value="LEUCINE-RICH REPEAT-CONTAINING PROTEIN"/>
    <property type="match status" value="1"/>
</dbReference>
<dbReference type="PANTHER" id="PTHR11017:SF479">
    <property type="entry name" value="DISEASE RESISTANCE PROTEIN (TIR-NBS-LRR CLASS) FAMILY"/>
    <property type="match status" value="1"/>
</dbReference>
<reference evidence="10" key="1">
    <citation type="submission" date="2025-08" db="UniProtKB">
        <authorList>
            <consortium name="RefSeq"/>
        </authorList>
    </citation>
    <scope>IDENTIFICATION</scope>
    <source>
        <tissue evidence="10">Seedling</tissue>
    </source>
</reference>
<evidence type="ECO:0000256" key="3">
    <source>
        <dbReference type="ARBA" id="ARBA00022737"/>
    </source>
</evidence>
<comment type="catalytic activity">
    <reaction evidence="7">
        <text>NAD(+) + H2O = ADP-D-ribose + nicotinamide + H(+)</text>
        <dbReference type="Rhea" id="RHEA:16301"/>
        <dbReference type="ChEBI" id="CHEBI:15377"/>
        <dbReference type="ChEBI" id="CHEBI:15378"/>
        <dbReference type="ChEBI" id="CHEBI:17154"/>
        <dbReference type="ChEBI" id="CHEBI:57540"/>
        <dbReference type="ChEBI" id="CHEBI:57967"/>
        <dbReference type="EC" id="3.2.2.6"/>
    </reaction>
    <physiologicalReaction direction="left-to-right" evidence="7">
        <dbReference type="Rhea" id="RHEA:16302"/>
    </physiologicalReaction>
</comment>
<evidence type="ECO:0000256" key="2">
    <source>
        <dbReference type="ARBA" id="ARBA00022614"/>
    </source>
</evidence>
<dbReference type="InterPro" id="IPR011713">
    <property type="entry name" value="Leu-rich_rpt_3"/>
</dbReference>
<sequence>MDCKKRIGQIVVPVFYRIKPSHVRKQKGSIAAGLSKLGERFDEDKMSLWRAALTEAANLSGFDSKKIRPESELVEAIIKDVLKKLNYASSSDLKGLIGIEERIKKVESLLCINGSENVRIVGIWGMGGIGKTTLSDVVFNRLSSQFESCYFLSNVEEKAKKYVKPDYFQEKLLSVLLEDENSKKGLPSIRSTFVQERLRRKKVLVVLDDMKDNQIELLSRAHDLFGHGSRIIVTTRDVQVLRSIGADEIYEVEELYWDEAFKLFCQCAFRNDSPTSRDFIDLSKEMVRYTNGNPLALKVLGSFLCCRTKEQWQSALDELKTVPNKEIHNVLKMSYDGLNENQKEIFLDIACFFEDQDKDHVRNIQDGCGFSAEIGFQVLVDKSLITIVNKTVKMHNLLQEMGREIVRHKSIKEPEKHGRLWIAKDIYHVLKNGLGTKAIEGMFLDMSKGRDQLQLRSSSFKKLYNLRLLKVYNNYDLTYPEKCKVTLPKGLLSIPDALRYFHWEAYPLKSLPPRFSPYNLVELNMPHSQAEQLWDGIQELENLKHIDLSWSTQLTQIPNLSLAPNLEGVKLKGCICLNEVPSYFQDFDKLTSLNLRSCSNLKNLPEIPQSMERLDLSEIEIQELPSSIWSLHKLHTFHLDGYKYIKDIPSDASMLNSLNSLSLRNCTSFTEFHELPRNISKLNLSNTAIEVIPSSIQCLSSLVYLYLRDCKRLKSLPTSICKLKSLKTISLGGCSQLESFPKILEPMESLEDLCLDGTAIKRLHSSIDCLIELEYLSLSYCENIEFVPAGISHLSKLGYLSFAGCSKLERLPPLYCYWPFSLPLQLYLSDRDDFRSYSLLSLTTLDLSGTNIERVPKSIEEVFFLNVLVLSNCKRLKSLPKLPFVLQVLYADDCTSLETVASSRTELIRYWEDHLWNARKEEGLKFFNCLNLDQTAKRNIMADAELRIWRKAALAKEYFNKNASHVFEEPSVCVCYPGSEIPKWFMYQTAGPSVNIKLPLHWFNDNNFLGFAICIVANFDGDDDKDKDENMANSYLKCGIHFKTSCGESHRFDCFLKVWGDTRKVISDHVFQWYDYDLYDGVKSIWYTTSLNNEDITEVEF</sequence>
<keyword evidence="3" id="KW-0677">Repeat</keyword>
<dbReference type="InterPro" id="IPR045344">
    <property type="entry name" value="C-JID"/>
</dbReference>
<dbReference type="SUPFAM" id="SSF52540">
    <property type="entry name" value="P-loop containing nucleoside triphosphate hydrolases"/>
    <property type="match status" value="1"/>
</dbReference>
<dbReference type="Pfam" id="PF23286">
    <property type="entry name" value="LRR_13"/>
    <property type="match status" value="1"/>
</dbReference>